<dbReference type="PANTHER" id="PTHR35580">
    <property type="entry name" value="CELL SURFACE GLYCOPROTEIN (S-LAYER PROTEIN)-LIKE PROTEIN"/>
    <property type="match status" value="1"/>
</dbReference>
<dbReference type="SUPFAM" id="SSF101898">
    <property type="entry name" value="NHL repeat"/>
    <property type="match status" value="1"/>
</dbReference>
<dbReference type="EMBL" id="LAZR01021711">
    <property type="protein sequence ID" value="KKL84376.1"/>
    <property type="molecule type" value="Genomic_DNA"/>
</dbReference>
<dbReference type="Pfam" id="PF06739">
    <property type="entry name" value="SBBP"/>
    <property type="match status" value="2"/>
</dbReference>
<evidence type="ECO:0008006" key="2">
    <source>
        <dbReference type="Google" id="ProtNLM"/>
    </source>
</evidence>
<reference evidence="1" key="1">
    <citation type="journal article" date="2015" name="Nature">
        <title>Complex archaea that bridge the gap between prokaryotes and eukaryotes.</title>
        <authorList>
            <person name="Spang A."/>
            <person name="Saw J.H."/>
            <person name="Jorgensen S.L."/>
            <person name="Zaremba-Niedzwiedzka K."/>
            <person name="Martijn J."/>
            <person name="Lind A.E."/>
            <person name="van Eijk R."/>
            <person name="Schleper C."/>
            <person name="Guy L."/>
            <person name="Ettema T.J."/>
        </authorList>
    </citation>
    <scope>NUCLEOTIDE SEQUENCE</scope>
</reference>
<sequence>MLDARCSMLGAIRQVAICSWDFSRPPYSGIGVTVVPVGDGLDRLVQSPRWTDKPVSRNAGTQTKLALQVRKRDVCIPQRRIVMSWKTVAVGTRVACVAGFLYILFASGPRTCMADSFELSFSTYLGGSGKANGARAVAVDGQGNIYISGGTSSPNFPTTPGAYDRTFDGSGTSAGNSGPMAAFVTKLSPSGQMIWSTLVGGPNHDRTYAIQVDSQGSVYIAGRAGEFFPTTPGAVQPNFGGDTNPNVGYGKQDGFITKLSADGSQVLWSTYLGTQDGSFIRDMTIDDQGNVYVSMNGLSVASPYVTAGAFQTTHGGNMDGFVGKISANGSSVVWGSYLGGSGKDIAPSIRLDSTGHVLVDGSTGSADFPVTPGAYQQTLRGSLDAFVAKFLPDGSDLVYATYLGGSGDDGAAGKHGLAVDVAVADAPVLVVVLQDRAAVVAFAVQYQALVVGA</sequence>
<dbReference type="AlphaFoldDB" id="A0A0F9G1Q3"/>
<protein>
    <recommendedName>
        <fullName evidence="2">Bulb-type lectin domain-containing protein</fullName>
    </recommendedName>
</protein>
<feature type="non-terminal residue" evidence="1">
    <location>
        <position position="453"/>
    </location>
</feature>
<name>A0A0F9G1Q3_9ZZZZ</name>
<dbReference type="InterPro" id="IPR052918">
    <property type="entry name" value="Motility_Chemotaxis_Reg"/>
</dbReference>
<evidence type="ECO:0000313" key="1">
    <source>
        <dbReference type="EMBL" id="KKL84376.1"/>
    </source>
</evidence>
<accession>A0A0F9G1Q3</accession>
<gene>
    <name evidence="1" type="ORF">LCGC14_1965330</name>
</gene>
<organism evidence="1">
    <name type="scientific">marine sediment metagenome</name>
    <dbReference type="NCBI Taxonomy" id="412755"/>
    <lineage>
        <taxon>unclassified sequences</taxon>
        <taxon>metagenomes</taxon>
        <taxon>ecological metagenomes</taxon>
    </lineage>
</organism>
<proteinExistence type="predicted"/>
<comment type="caution">
    <text evidence="1">The sequence shown here is derived from an EMBL/GenBank/DDBJ whole genome shotgun (WGS) entry which is preliminary data.</text>
</comment>
<dbReference type="PANTHER" id="PTHR35580:SF1">
    <property type="entry name" value="PHYTASE-LIKE DOMAIN-CONTAINING PROTEIN"/>
    <property type="match status" value="1"/>
</dbReference>
<dbReference type="InterPro" id="IPR010620">
    <property type="entry name" value="SBBP_repeat"/>
</dbReference>